<reference evidence="1 2" key="1">
    <citation type="submission" date="2018-10" db="EMBL/GenBank/DDBJ databases">
        <title>Co-occurring genomic capacity for anaerobic methane metabolism and dissimilatory sulfite reduction discovered in the Korarchaeota.</title>
        <authorList>
            <person name="Mckay L.J."/>
            <person name="Dlakic M."/>
            <person name="Fields M.W."/>
            <person name="Delmont T.O."/>
            <person name="Eren A.M."/>
            <person name="Jay Z.J."/>
            <person name="Klingelsmith K.B."/>
            <person name="Rusch D.B."/>
            <person name="Inskeep W.P."/>
        </authorList>
    </citation>
    <scope>NUCLEOTIDE SEQUENCE [LARGE SCALE GENOMIC DNA]</scope>
    <source>
        <strain evidence="1 2">MDKW</strain>
    </source>
</reference>
<evidence type="ECO:0008006" key="3">
    <source>
        <dbReference type="Google" id="ProtNLM"/>
    </source>
</evidence>
<gene>
    <name evidence="1" type="ORF">D6D85_13450</name>
</gene>
<evidence type="ECO:0000313" key="1">
    <source>
        <dbReference type="EMBL" id="RSN72532.1"/>
    </source>
</evidence>
<organism evidence="1 2">
    <name type="scientific">Candidatus Methanodesulfokora washburnensis</name>
    <dbReference type="NCBI Taxonomy" id="2478471"/>
    <lineage>
        <taxon>Archaea</taxon>
        <taxon>Thermoproteota</taxon>
        <taxon>Candidatus Korarchaeia</taxon>
        <taxon>Candidatus Korarchaeia incertae sedis</taxon>
        <taxon>Candidatus Methanodesulfokora</taxon>
    </lineage>
</organism>
<accession>A0A3R9R1C6</accession>
<dbReference type="Proteomes" id="UP000277582">
    <property type="component" value="Unassembled WGS sequence"/>
</dbReference>
<dbReference type="EMBL" id="RCOS01000147">
    <property type="protein sequence ID" value="RSN72532.1"/>
    <property type="molecule type" value="Genomic_DNA"/>
</dbReference>
<comment type="caution">
    <text evidence="1">The sequence shown here is derived from an EMBL/GenBank/DDBJ whole genome shotgun (WGS) entry which is preliminary data.</text>
</comment>
<proteinExistence type="predicted"/>
<dbReference type="RefSeq" id="WP_125672467.1">
    <property type="nucleotide sequence ID" value="NZ_RCOS01000147.1"/>
</dbReference>
<evidence type="ECO:0000313" key="2">
    <source>
        <dbReference type="Proteomes" id="UP000277582"/>
    </source>
</evidence>
<dbReference type="AlphaFoldDB" id="A0A3R9R1C6"/>
<sequence length="444" mass="50624">MNETRGNDEEKIIRAPNLPLLVDSLSTVILKVHDYLKEVKFGENPWIFEAHLKFKSSEELEFALFNTLKSGIKKYEEMKVAPVTIGPSGDTAKFDSLFKEFGSQPVEGKLYEKLKRLCEVFLNNYKGRLLDLLSSKWNIEFNGKVKLIEGSGRMKLPSLVRSINIYEMGRFSGLRDTKSTGPASKALFDVRADLGWWMLSHILPTVSMAHLERLPEGKETLITYVQFEPVRGVRYNYINLRCYSEILKAIEGHVGKTGFFIEDSELARLSLTLWAYYGTTHPLSYAGIGGGFRIRGIRLAGQRMQEAYIEALPAGEVVLLDARLGQIFGSNARAVAEKTAKLGILLQQLIRKYQALASELRLVRFAVLYRNFLRSLVEPGYAIPSEQFYELQRFIETEDWRIRFIGVLTAWLKDGLEEDEARDEAYRILDTVRGLVNMIISRVI</sequence>
<name>A0A3R9R1C6_9CREN</name>
<keyword evidence="2" id="KW-1185">Reference proteome</keyword>
<protein>
    <recommendedName>
        <fullName evidence="3">Type I-A CRISPR-associated protein Cas8a2/Csx9</fullName>
    </recommendedName>
</protein>